<proteinExistence type="predicted"/>
<dbReference type="KEGG" id="vg:16880879"/>
<dbReference type="Proteomes" id="UP000014730">
    <property type="component" value="Segment"/>
</dbReference>
<organism evidence="1 2">
    <name type="scientific">Cellulophaga phage phi19:1</name>
    <dbReference type="NCBI Taxonomy" id="1327970"/>
    <lineage>
        <taxon>Viruses</taxon>
        <taxon>Duplodnaviria</taxon>
        <taxon>Heunggongvirae</taxon>
        <taxon>Uroviricota</taxon>
        <taxon>Caudoviricetes</taxon>
        <taxon>Assiduviridae</taxon>
        <taxon>Cellubavirus</taxon>
        <taxon>Cellubavirus phi19una</taxon>
    </lineage>
</organism>
<sequence>MCCCSELFRRFVVLITKTNIMKTSEVFERALRISNNINACRKEKAHVKSLYLKLENESLTNEECACLIELALNGLDIVQEVFNSELDELTTSVINQD</sequence>
<keyword evidence="2" id="KW-1185">Reference proteome</keyword>
<gene>
    <name evidence="1" type="ORF">Phi19:1_gp070</name>
</gene>
<dbReference type="RefSeq" id="YP_008241763.1">
    <property type="nucleotide sequence ID" value="NC_021799.1"/>
</dbReference>
<evidence type="ECO:0000313" key="2">
    <source>
        <dbReference type="Proteomes" id="UP000014730"/>
    </source>
</evidence>
<dbReference type="GeneID" id="16880879"/>
<accession>R9ZXV3</accession>
<reference evidence="1 2" key="1">
    <citation type="journal article" date="2013" name="Proc. Natl. Acad. Sci. U.S.A.">
        <title>Twelve previously unknown phage genera are ubiquitous in global oceans.</title>
        <authorList>
            <person name="Holmfeldt K."/>
            <person name="Solonenko N."/>
            <person name="Shah M."/>
            <person name="Corrier K."/>
            <person name="Riemann L."/>
            <person name="Verberkmoes N.C."/>
            <person name="Sullivan M.B."/>
        </authorList>
    </citation>
    <scope>NUCLEOTIDE SEQUENCE [LARGE SCALE GENOMIC DNA]</scope>
    <source>
        <strain evidence="1">Phi19:1</strain>
    </source>
</reference>
<reference evidence="2" key="2">
    <citation type="submission" date="2013-03" db="EMBL/GenBank/DDBJ databases">
        <title>The Cellulophaga phages: a novel, diverse, and globally ubiquitous model system.</title>
        <authorList>
            <person name="Holmfeldt K."/>
            <person name="Solonenko N."/>
            <person name="Shah M."/>
            <person name="Corrier K."/>
            <person name="Riemann L."/>
            <person name="VerBerkmoes N.C."/>
            <person name="Sullivan M.B."/>
        </authorList>
    </citation>
    <scope>NUCLEOTIDE SEQUENCE [LARGE SCALE GENOMIC DNA]</scope>
</reference>
<dbReference type="EMBL" id="KC821607">
    <property type="protein sequence ID" value="AGO47360.1"/>
    <property type="molecule type" value="Genomic_DNA"/>
</dbReference>
<protein>
    <submittedName>
        <fullName evidence="1">Uncharacterized protein</fullName>
    </submittedName>
</protein>
<name>R9ZXV3_9CAUD</name>
<evidence type="ECO:0000313" key="1">
    <source>
        <dbReference type="EMBL" id="AGO47360.1"/>
    </source>
</evidence>